<evidence type="ECO:0000313" key="5">
    <source>
        <dbReference type="Proteomes" id="UP000260773"/>
    </source>
</evidence>
<dbReference type="AlphaFoldDB" id="A0A3E2TD52"/>
<feature type="binding site" evidence="3">
    <location>
        <position position="65"/>
    </location>
    <ligand>
        <name>Mg(2+)</name>
        <dbReference type="ChEBI" id="CHEBI:18420"/>
        <label>1</label>
    </ligand>
</feature>
<feature type="binding site" evidence="3">
    <location>
        <position position="319"/>
    </location>
    <ligand>
        <name>Mg(2+)</name>
        <dbReference type="ChEBI" id="CHEBI:18420"/>
        <label>1</label>
    </ligand>
</feature>
<evidence type="ECO:0000256" key="2">
    <source>
        <dbReference type="ARBA" id="ARBA00022801"/>
    </source>
</evidence>
<dbReference type="GO" id="GO:0046872">
    <property type="term" value="F:metal ion binding"/>
    <property type="evidence" value="ECO:0007669"/>
    <property type="project" value="UniProtKB-KW"/>
</dbReference>
<keyword evidence="3" id="KW-0460">Magnesium</keyword>
<evidence type="ECO:0000313" key="4">
    <source>
        <dbReference type="EMBL" id="RGB72845.1"/>
    </source>
</evidence>
<protein>
    <submittedName>
        <fullName evidence="4">ADP-ribosylglycohydrolase family protein</fullName>
    </submittedName>
</protein>
<feature type="binding site" evidence="3">
    <location>
        <position position="321"/>
    </location>
    <ligand>
        <name>Mg(2+)</name>
        <dbReference type="ChEBI" id="CHEBI:18420"/>
        <label>1</label>
    </ligand>
</feature>
<proteinExistence type="inferred from homology"/>
<dbReference type="InterPro" id="IPR050792">
    <property type="entry name" value="ADP-ribosylglycohydrolase"/>
</dbReference>
<dbReference type="SUPFAM" id="SSF101478">
    <property type="entry name" value="ADP-ribosylglycohydrolase"/>
    <property type="match status" value="1"/>
</dbReference>
<dbReference type="EMBL" id="QVEP01000075">
    <property type="protein sequence ID" value="RGB72845.1"/>
    <property type="molecule type" value="Genomic_DNA"/>
</dbReference>
<keyword evidence="2 4" id="KW-0378">Hydrolase</keyword>
<dbReference type="Gene3D" id="1.10.4080.10">
    <property type="entry name" value="ADP-ribosylation/Crystallin J1"/>
    <property type="match status" value="1"/>
</dbReference>
<organism evidence="4 5">
    <name type="scientific">Coprococcus catus</name>
    <dbReference type="NCBI Taxonomy" id="116085"/>
    <lineage>
        <taxon>Bacteria</taxon>
        <taxon>Bacillati</taxon>
        <taxon>Bacillota</taxon>
        <taxon>Clostridia</taxon>
        <taxon>Lachnospirales</taxon>
        <taxon>Lachnospiraceae</taxon>
        <taxon>Coprococcus</taxon>
    </lineage>
</organism>
<evidence type="ECO:0000256" key="1">
    <source>
        <dbReference type="ARBA" id="ARBA00010702"/>
    </source>
</evidence>
<accession>A0A3E2TD52</accession>
<reference evidence="4 5" key="1">
    <citation type="submission" date="2018-08" db="EMBL/GenBank/DDBJ databases">
        <title>A genome reference for cultivated species of the human gut microbiota.</title>
        <authorList>
            <person name="Zou Y."/>
            <person name="Xue W."/>
            <person name="Luo G."/>
        </authorList>
    </citation>
    <scope>NUCLEOTIDE SEQUENCE [LARGE SCALE GENOMIC DNA]</scope>
    <source>
        <strain evidence="4 5">AF45-17</strain>
    </source>
</reference>
<feature type="binding site" evidence="3">
    <location>
        <position position="64"/>
    </location>
    <ligand>
        <name>Mg(2+)</name>
        <dbReference type="ChEBI" id="CHEBI:18420"/>
        <label>1</label>
    </ligand>
</feature>
<evidence type="ECO:0000256" key="3">
    <source>
        <dbReference type="PIRSR" id="PIRSR605502-1"/>
    </source>
</evidence>
<dbReference type="GO" id="GO:0016787">
    <property type="term" value="F:hydrolase activity"/>
    <property type="evidence" value="ECO:0007669"/>
    <property type="project" value="UniProtKB-KW"/>
</dbReference>
<name>A0A3E2TD52_9FIRM</name>
<dbReference type="InterPro" id="IPR005502">
    <property type="entry name" value="Ribosyl_crysJ1"/>
</dbReference>
<dbReference type="Pfam" id="PF03747">
    <property type="entry name" value="ADP_ribosyl_GH"/>
    <property type="match status" value="1"/>
</dbReference>
<dbReference type="Proteomes" id="UP000260773">
    <property type="component" value="Unassembled WGS sequence"/>
</dbReference>
<sequence length="396" mass="44457">MKRIRETEVNLDKIRGSLVGGAVGDALGYAIEFWGEEQIFGKYGERGITEYELDSFTGKALISDDTQMTLFTANGLLVGDTRGAMRGIQSWPRHYVAQAYQDWLYTQEYPFDKQKILDRRRNYSCRSWLADMPEIYSNRAPGNTCLSALSAQKSGKGLANDYVKEPQNRSKGCGGIMRVAPVALNYKRVEMDTLDMEGAQIAAITHGHSLGYMPAAIVTHIINRIIFGEKKKTLKNIVIEARDKVAEIFRGDKHLKALTDIIDLAIELSGNEKDDLDNIHRLGEGWVAEETLGIALYCALRYQDDFSAGVISAVNHKGDSDSTGAVTGNILGALLGYDAIEEKWKTNLELIDVIIEMADDLCHGCQMSEFGHYEDVDWTRKYIYMQWKDEKLDPEK</sequence>
<feature type="binding site" evidence="3">
    <location>
        <position position="322"/>
    </location>
    <ligand>
        <name>Mg(2+)</name>
        <dbReference type="ChEBI" id="CHEBI:18420"/>
        <label>1</label>
    </ligand>
</feature>
<keyword evidence="3" id="KW-0479">Metal-binding</keyword>
<feature type="binding site" evidence="3">
    <location>
        <position position="63"/>
    </location>
    <ligand>
        <name>Mg(2+)</name>
        <dbReference type="ChEBI" id="CHEBI:18420"/>
        <label>1</label>
    </ligand>
</feature>
<dbReference type="InterPro" id="IPR036705">
    <property type="entry name" value="Ribosyl_crysJ1_sf"/>
</dbReference>
<dbReference type="PANTHER" id="PTHR16222:SF24">
    <property type="entry name" value="ADP-RIBOSYLHYDROLASE ARH3"/>
    <property type="match status" value="1"/>
</dbReference>
<dbReference type="PANTHER" id="PTHR16222">
    <property type="entry name" value="ADP-RIBOSYLGLYCOHYDROLASE"/>
    <property type="match status" value="1"/>
</dbReference>
<comment type="caution">
    <text evidence="4">The sequence shown here is derived from an EMBL/GenBank/DDBJ whole genome shotgun (WGS) entry which is preliminary data.</text>
</comment>
<comment type="cofactor">
    <cofactor evidence="3">
        <name>Mg(2+)</name>
        <dbReference type="ChEBI" id="CHEBI:18420"/>
    </cofactor>
    <text evidence="3">Binds 2 magnesium ions per subunit.</text>
</comment>
<comment type="similarity">
    <text evidence="1">Belongs to the ADP-ribosylglycohydrolase family.</text>
</comment>
<gene>
    <name evidence="4" type="ORF">DW070_16445</name>
</gene>